<evidence type="ECO:0000256" key="2">
    <source>
        <dbReference type="ARBA" id="ARBA00023015"/>
    </source>
</evidence>
<protein>
    <submittedName>
        <fullName evidence="7">TetR/AcrR family transcriptional regulator</fullName>
    </submittedName>
</protein>
<evidence type="ECO:0000256" key="1">
    <source>
        <dbReference type="ARBA" id="ARBA00022491"/>
    </source>
</evidence>
<organism evidence="7 8">
    <name type="scientific">Streptomyces sanglieri</name>
    <dbReference type="NCBI Taxonomy" id="193460"/>
    <lineage>
        <taxon>Bacteria</taxon>
        <taxon>Bacillati</taxon>
        <taxon>Actinomycetota</taxon>
        <taxon>Actinomycetes</taxon>
        <taxon>Kitasatosporales</taxon>
        <taxon>Streptomycetaceae</taxon>
        <taxon>Streptomyces</taxon>
    </lineage>
</organism>
<dbReference type="PANTHER" id="PTHR30055">
    <property type="entry name" value="HTH-TYPE TRANSCRIPTIONAL REGULATOR RUTR"/>
    <property type="match status" value="1"/>
</dbReference>
<dbReference type="InterPro" id="IPR036271">
    <property type="entry name" value="Tet_transcr_reg_TetR-rel_C_sf"/>
</dbReference>
<evidence type="ECO:0000256" key="4">
    <source>
        <dbReference type="ARBA" id="ARBA00023163"/>
    </source>
</evidence>
<name>A0ABW2WS24_9ACTN</name>
<dbReference type="InterPro" id="IPR001647">
    <property type="entry name" value="HTH_TetR"/>
</dbReference>
<reference evidence="8" key="1">
    <citation type="journal article" date="2019" name="Int. J. Syst. Evol. Microbiol.">
        <title>The Global Catalogue of Microorganisms (GCM) 10K type strain sequencing project: providing services to taxonomists for standard genome sequencing and annotation.</title>
        <authorList>
            <consortium name="The Broad Institute Genomics Platform"/>
            <consortium name="The Broad Institute Genome Sequencing Center for Infectious Disease"/>
            <person name="Wu L."/>
            <person name="Ma J."/>
        </authorList>
    </citation>
    <scope>NUCLEOTIDE SEQUENCE [LARGE SCALE GENOMIC DNA]</scope>
    <source>
        <strain evidence="8">JCM 12607</strain>
    </source>
</reference>
<dbReference type="Gene3D" id="1.10.357.10">
    <property type="entry name" value="Tetracycline Repressor, domain 2"/>
    <property type="match status" value="1"/>
</dbReference>
<dbReference type="PROSITE" id="PS50977">
    <property type="entry name" value="HTH_TETR_2"/>
    <property type="match status" value="1"/>
</dbReference>
<keyword evidence="1" id="KW-0678">Repressor</keyword>
<accession>A0ABW2WS24</accession>
<sequence length="219" mass="23814">MTSRPRPKQSRKLPEQRRAEILRTAARIGLEEGLERITLRRVADTLGVRPGLISHYFPVADHLLSEAFAFAATTERGSLLPSDEEDLPPVERLARFLVRLTDGDYRDLSRLWLNARHLSRFKDALREAVGAQESQTRAELVALVGKGVRAGEFTTDDEVRAALHILITVDGLGAYANDDAPQEGPDYGDAAIETAEARLGLAPGTLRARALPAGTAAAG</sequence>
<dbReference type="EMBL" id="JBHTGL010000008">
    <property type="protein sequence ID" value="MFD0624033.1"/>
    <property type="molecule type" value="Genomic_DNA"/>
</dbReference>
<evidence type="ECO:0000256" key="5">
    <source>
        <dbReference type="PROSITE-ProRule" id="PRU00335"/>
    </source>
</evidence>
<dbReference type="Pfam" id="PF17932">
    <property type="entry name" value="TetR_C_24"/>
    <property type="match status" value="1"/>
</dbReference>
<feature type="domain" description="HTH tetR-type" evidence="6">
    <location>
        <begin position="15"/>
        <end position="75"/>
    </location>
</feature>
<dbReference type="SUPFAM" id="SSF48498">
    <property type="entry name" value="Tetracyclin repressor-like, C-terminal domain"/>
    <property type="match status" value="1"/>
</dbReference>
<keyword evidence="2" id="KW-0805">Transcription regulation</keyword>
<dbReference type="InterPro" id="IPR009057">
    <property type="entry name" value="Homeodomain-like_sf"/>
</dbReference>
<dbReference type="PANTHER" id="PTHR30055:SF175">
    <property type="entry name" value="HTH-TYPE TRANSCRIPTIONAL REPRESSOR KSTR2"/>
    <property type="match status" value="1"/>
</dbReference>
<dbReference type="InterPro" id="IPR041490">
    <property type="entry name" value="KstR2_TetR_C"/>
</dbReference>
<feature type="DNA-binding region" description="H-T-H motif" evidence="5">
    <location>
        <begin position="38"/>
        <end position="57"/>
    </location>
</feature>
<gene>
    <name evidence="7" type="ORF">ACFQ2K_15870</name>
</gene>
<keyword evidence="8" id="KW-1185">Reference proteome</keyword>
<dbReference type="Pfam" id="PF00440">
    <property type="entry name" value="TetR_N"/>
    <property type="match status" value="1"/>
</dbReference>
<evidence type="ECO:0000259" key="6">
    <source>
        <dbReference type="PROSITE" id="PS50977"/>
    </source>
</evidence>
<dbReference type="InterPro" id="IPR050109">
    <property type="entry name" value="HTH-type_TetR-like_transc_reg"/>
</dbReference>
<evidence type="ECO:0000313" key="7">
    <source>
        <dbReference type="EMBL" id="MFD0624033.1"/>
    </source>
</evidence>
<evidence type="ECO:0000256" key="3">
    <source>
        <dbReference type="ARBA" id="ARBA00023125"/>
    </source>
</evidence>
<dbReference type="Proteomes" id="UP001596915">
    <property type="component" value="Unassembled WGS sequence"/>
</dbReference>
<comment type="caution">
    <text evidence="7">The sequence shown here is derived from an EMBL/GenBank/DDBJ whole genome shotgun (WGS) entry which is preliminary data.</text>
</comment>
<evidence type="ECO:0000313" key="8">
    <source>
        <dbReference type="Proteomes" id="UP001596915"/>
    </source>
</evidence>
<keyword evidence="3 5" id="KW-0238">DNA-binding</keyword>
<dbReference type="SUPFAM" id="SSF46689">
    <property type="entry name" value="Homeodomain-like"/>
    <property type="match status" value="1"/>
</dbReference>
<proteinExistence type="predicted"/>
<keyword evidence="4" id="KW-0804">Transcription</keyword>